<evidence type="ECO:0000256" key="27">
    <source>
        <dbReference type="SAM" id="SignalP"/>
    </source>
</evidence>
<organism evidence="29 30">
    <name type="scientific">Eleginops maclovinus</name>
    <name type="common">Patagonian blennie</name>
    <name type="synonym">Eleginus maclovinus</name>
    <dbReference type="NCBI Taxonomy" id="56733"/>
    <lineage>
        <taxon>Eukaryota</taxon>
        <taxon>Metazoa</taxon>
        <taxon>Chordata</taxon>
        <taxon>Craniata</taxon>
        <taxon>Vertebrata</taxon>
        <taxon>Euteleostomi</taxon>
        <taxon>Actinopterygii</taxon>
        <taxon>Neopterygii</taxon>
        <taxon>Teleostei</taxon>
        <taxon>Neoteleostei</taxon>
        <taxon>Acanthomorphata</taxon>
        <taxon>Eupercaria</taxon>
        <taxon>Perciformes</taxon>
        <taxon>Notothenioidei</taxon>
        <taxon>Eleginopidae</taxon>
        <taxon>Eleginops</taxon>
    </lineage>
</organism>
<evidence type="ECO:0000256" key="3">
    <source>
        <dbReference type="ARBA" id="ARBA00004613"/>
    </source>
</evidence>
<feature type="transmembrane region" description="Helical" evidence="26">
    <location>
        <begin position="288"/>
        <end position="309"/>
    </location>
</feature>
<reference evidence="29 30" key="1">
    <citation type="journal article" date="2023" name="Genes (Basel)">
        <title>Chromosome-Level Genome Assembly and Circadian Gene Repertoire of the Patagonia Blennie Eleginops maclovinus-The Closest Ancestral Proxy of Antarctic Cryonotothenioids.</title>
        <authorList>
            <person name="Cheng C.C."/>
            <person name="Rivera-Colon A.G."/>
            <person name="Minhas B.F."/>
            <person name="Wilson L."/>
            <person name="Rayamajhi N."/>
            <person name="Vargas-Chacoff L."/>
            <person name="Catchen J.M."/>
        </authorList>
    </citation>
    <scope>NUCLEOTIDE SEQUENCE [LARGE SCALE GENOMIC DNA]</scope>
    <source>
        <strain evidence="29">JMC-PN-2008</strain>
    </source>
</reference>
<comment type="caution">
    <text evidence="29">The sequence shown here is derived from an EMBL/GenBank/DDBJ whole genome shotgun (WGS) entry which is preliminary data.</text>
</comment>
<evidence type="ECO:0000256" key="8">
    <source>
        <dbReference type="ARBA" id="ARBA00022692"/>
    </source>
</evidence>
<evidence type="ECO:0000256" key="13">
    <source>
        <dbReference type="ARBA" id="ARBA00023136"/>
    </source>
</evidence>
<evidence type="ECO:0000313" key="30">
    <source>
        <dbReference type="Proteomes" id="UP001346869"/>
    </source>
</evidence>
<evidence type="ECO:0000256" key="19">
    <source>
        <dbReference type="ARBA" id="ARBA00029928"/>
    </source>
</evidence>
<dbReference type="SUPFAM" id="SSF56436">
    <property type="entry name" value="C-type lectin-like"/>
    <property type="match status" value="1"/>
</dbReference>
<dbReference type="SMART" id="SM00445">
    <property type="entry name" value="LINK"/>
    <property type="match status" value="1"/>
</dbReference>
<feature type="compositionally biased region" description="Low complexity" evidence="25">
    <location>
        <begin position="191"/>
        <end position="202"/>
    </location>
</feature>
<comment type="caution">
    <text evidence="24">Lacks conserved residue(s) required for the propagation of feature annotation.</text>
</comment>
<feature type="signal peptide" evidence="27">
    <location>
        <begin position="1"/>
        <end position="18"/>
    </location>
</feature>
<dbReference type="GO" id="GO:0005540">
    <property type="term" value="F:hyaluronic acid binding"/>
    <property type="evidence" value="ECO:0007669"/>
    <property type="project" value="InterPro"/>
</dbReference>
<evidence type="ECO:0000256" key="5">
    <source>
        <dbReference type="ARBA" id="ARBA00022475"/>
    </source>
</evidence>
<keyword evidence="11" id="KW-0654">Proteoglycan</keyword>
<sequence length="383" mass="40991">MWTLLLGVTFGLLASSRTEQLQVNSRSCSYAGVFLAEGESRHTLGFEMAVKLCKQLQSILASQEQVQNAFHKDMETCRNGWTSNASIAILRHSPHEKCAKNMTGLITNPNVQADEPYDAYCFDETDGPDKNCTKMFVLKPQAEESTTEGLGETAQTAQPVDASGSGGGDPTVTPGEDDLSEGIETTTSPYETEAPTEGPTTEETSDITFPPSVELPGSDMIPEGEDNSRTAPSGDPTVTQVPTEEGHDGEHARTEFPPAQPNPNGKGRVLGPAQTEQGDEPGKDSSNWLVILVVVVAVGAILLICAAVATRKSWCGHKQTLMITSKDAGEGNGASAIASSSQAQEREQEMVTLMNKEKITENGNTEEFTVIKLEESPDKEQLA</sequence>
<dbReference type="AlphaFoldDB" id="A0AAN7XVJ5"/>
<evidence type="ECO:0000256" key="23">
    <source>
        <dbReference type="ARBA" id="ARBA00032917"/>
    </source>
</evidence>
<keyword evidence="13 26" id="KW-0472">Membrane</keyword>
<evidence type="ECO:0000256" key="22">
    <source>
        <dbReference type="ARBA" id="ARBA00032514"/>
    </source>
</evidence>
<evidence type="ECO:0000256" key="26">
    <source>
        <dbReference type="SAM" id="Phobius"/>
    </source>
</evidence>
<evidence type="ECO:0000256" key="14">
    <source>
        <dbReference type="ARBA" id="ARBA00023157"/>
    </source>
</evidence>
<dbReference type="GO" id="GO:0035692">
    <property type="term" value="C:macrophage migration inhibitory factor receptor complex"/>
    <property type="evidence" value="ECO:0007669"/>
    <property type="project" value="TreeGrafter"/>
</dbReference>
<keyword evidence="9 27" id="KW-0732">Signal</keyword>
<comment type="subcellular location">
    <subcellularLocation>
        <location evidence="2">Cell membrane</location>
        <topology evidence="2">Single-pass type I membrane protein</topology>
    </subcellularLocation>
    <subcellularLocation>
        <location evidence="1">Cell projection</location>
        <location evidence="1">Microvillus</location>
    </subcellularLocation>
    <subcellularLocation>
        <location evidence="3">Secreted</location>
    </subcellularLocation>
</comment>
<evidence type="ECO:0000256" key="20">
    <source>
        <dbReference type="ARBA" id="ARBA00031179"/>
    </source>
</evidence>
<dbReference type="GO" id="GO:0005576">
    <property type="term" value="C:extracellular region"/>
    <property type="evidence" value="ECO:0007669"/>
    <property type="project" value="UniProtKB-SubCell"/>
</dbReference>
<keyword evidence="16" id="KW-0325">Glycoprotein</keyword>
<dbReference type="GO" id="GO:0006954">
    <property type="term" value="P:inflammatory response"/>
    <property type="evidence" value="ECO:0007669"/>
    <property type="project" value="TreeGrafter"/>
</dbReference>
<accession>A0AAN7XVJ5</accession>
<dbReference type="EMBL" id="JAUZQC010000008">
    <property type="protein sequence ID" value="KAK5867645.1"/>
    <property type="molecule type" value="Genomic_DNA"/>
</dbReference>
<evidence type="ECO:0000256" key="17">
    <source>
        <dbReference type="ARBA" id="ARBA00023273"/>
    </source>
</evidence>
<keyword evidence="15" id="KW-0675">Receptor</keyword>
<evidence type="ECO:0000256" key="4">
    <source>
        <dbReference type="ARBA" id="ARBA00020474"/>
    </source>
</evidence>
<dbReference type="InterPro" id="IPR016187">
    <property type="entry name" value="CTDL_fold"/>
</dbReference>
<feature type="disulfide bond" evidence="24">
    <location>
        <begin position="77"/>
        <end position="98"/>
    </location>
</feature>
<dbReference type="Proteomes" id="UP001346869">
    <property type="component" value="Unassembled WGS sequence"/>
</dbReference>
<proteinExistence type="predicted"/>
<feature type="compositionally biased region" description="Polar residues" evidence="25">
    <location>
        <begin position="143"/>
        <end position="158"/>
    </location>
</feature>
<dbReference type="GO" id="GO:0016323">
    <property type="term" value="C:basolateral plasma membrane"/>
    <property type="evidence" value="ECO:0007669"/>
    <property type="project" value="TreeGrafter"/>
</dbReference>
<feature type="compositionally biased region" description="Basic and acidic residues" evidence="25">
    <location>
        <begin position="244"/>
        <end position="254"/>
    </location>
</feature>
<evidence type="ECO:0000256" key="1">
    <source>
        <dbReference type="ARBA" id="ARBA00004105"/>
    </source>
</evidence>
<feature type="region of interest" description="Disordered" evidence="25">
    <location>
        <begin position="143"/>
        <end position="284"/>
    </location>
</feature>
<keyword evidence="8 26" id="KW-0812">Transmembrane</keyword>
<keyword evidence="6" id="KW-0964">Secreted</keyword>
<reference evidence="29 30" key="2">
    <citation type="journal article" date="2023" name="Mol. Biol. Evol.">
        <title>Genomics of Secondarily Temperate Adaptation in the Only Non-Antarctic Icefish.</title>
        <authorList>
            <person name="Rivera-Colon A.G."/>
            <person name="Rayamajhi N."/>
            <person name="Minhas B.F."/>
            <person name="Madrigal G."/>
            <person name="Bilyk K.T."/>
            <person name="Yoon V."/>
            <person name="Hune M."/>
            <person name="Gregory S."/>
            <person name="Cheng C.H.C."/>
            <person name="Catchen J.M."/>
        </authorList>
    </citation>
    <scope>NUCLEOTIDE SEQUENCE [LARGE SCALE GENOMIC DNA]</scope>
    <source>
        <strain evidence="29">JMC-PN-2008</strain>
    </source>
</reference>
<dbReference type="PROSITE" id="PS50963">
    <property type="entry name" value="LINK_2"/>
    <property type="match status" value="1"/>
</dbReference>
<dbReference type="GO" id="GO:0005902">
    <property type="term" value="C:microvillus"/>
    <property type="evidence" value="ECO:0007669"/>
    <property type="project" value="UniProtKB-SubCell"/>
</dbReference>
<keyword evidence="12 26" id="KW-1133">Transmembrane helix</keyword>
<dbReference type="InterPro" id="IPR001231">
    <property type="entry name" value="CD44_antigen"/>
</dbReference>
<evidence type="ECO:0000313" key="29">
    <source>
        <dbReference type="EMBL" id="KAK5867645.1"/>
    </source>
</evidence>
<evidence type="ECO:0000256" key="6">
    <source>
        <dbReference type="ARBA" id="ARBA00022525"/>
    </source>
</evidence>
<dbReference type="PRINTS" id="PR00658">
    <property type="entry name" value="CD44"/>
</dbReference>
<keyword evidence="14 24" id="KW-1015">Disulfide bond</keyword>
<dbReference type="InterPro" id="IPR000538">
    <property type="entry name" value="Link_dom"/>
</dbReference>
<keyword evidence="17" id="KW-0966">Cell projection</keyword>
<evidence type="ECO:0000256" key="12">
    <source>
        <dbReference type="ARBA" id="ARBA00022989"/>
    </source>
</evidence>
<dbReference type="InterPro" id="IPR016186">
    <property type="entry name" value="C-type_lectin-like/link_sf"/>
</dbReference>
<feature type="region of interest" description="Disordered" evidence="25">
    <location>
        <begin position="328"/>
        <end position="349"/>
    </location>
</feature>
<feature type="domain" description="Link" evidence="28">
    <location>
        <begin position="32"/>
        <end position="123"/>
    </location>
</feature>
<evidence type="ECO:0000256" key="18">
    <source>
        <dbReference type="ARBA" id="ARBA00029917"/>
    </source>
</evidence>
<keyword evidence="30" id="KW-1185">Reference proteome</keyword>
<evidence type="ECO:0000256" key="24">
    <source>
        <dbReference type="PROSITE-ProRule" id="PRU00323"/>
    </source>
</evidence>
<dbReference type="PANTHER" id="PTHR10225">
    <property type="entry name" value="HYALURONAN RECEPTOR"/>
    <property type="match status" value="1"/>
</dbReference>
<name>A0AAN7XVJ5_ELEMC</name>
<evidence type="ECO:0000256" key="11">
    <source>
        <dbReference type="ARBA" id="ARBA00022974"/>
    </source>
</evidence>
<keyword evidence="7" id="KW-0597">Phosphoprotein</keyword>
<keyword evidence="5" id="KW-1003">Cell membrane</keyword>
<feature type="compositionally biased region" description="Low complexity" evidence="25">
    <location>
        <begin position="333"/>
        <end position="343"/>
    </location>
</feature>
<evidence type="ECO:0000256" key="21">
    <source>
        <dbReference type="ARBA" id="ARBA00031823"/>
    </source>
</evidence>
<evidence type="ECO:0000259" key="28">
    <source>
        <dbReference type="PROSITE" id="PS50963"/>
    </source>
</evidence>
<evidence type="ECO:0000256" key="9">
    <source>
        <dbReference type="ARBA" id="ARBA00022729"/>
    </source>
</evidence>
<evidence type="ECO:0000256" key="16">
    <source>
        <dbReference type="ARBA" id="ARBA00023180"/>
    </source>
</evidence>
<keyword evidence="10" id="KW-0130">Cell adhesion</keyword>
<gene>
    <name evidence="29" type="ORF">PBY51_012115</name>
</gene>
<evidence type="ECO:0000256" key="7">
    <source>
        <dbReference type="ARBA" id="ARBA00022553"/>
    </source>
</evidence>
<evidence type="ECO:0000256" key="10">
    <source>
        <dbReference type="ARBA" id="ARBA00022889"/>
    </source>
</evidence>
<protein>
    <recommendedName>
        <fullName evidence="4">CD44 antigen</fullName>
    </recommendedName>
    <alternativeName>
        <fullName evidence="22">GP90 lymphocyte homing/adhesion receptor</fullName>
    </alternativeName>
    <alternativeName>
        <fullName evidence="21">HUTCH-I</fullName>
    </alternativeName>
    <alternativeName>
        <fullName evidence="23">Hermes antigen</fullName>
    </alternativeName>
    <alternativeName>
        <fullName evidence="20">Hyaluronate receptor</fullName>
    </alternativeName>
    <alternativeName>
        <fullName evidence="18">Phagocytic glycoprotein 1</fullName>
    </alternativeName>
    <alternativeName>
        <fullName evidence="19">Phagocytic glycoprotein I</fullName>
    </alternativeName>
</protein>
<evidence type="ECO:0000256" key="2">
    <source>
        <dbReference type="ARBA" id="ARBA00004251"/>
    </source>
</evidence>
<dbReference type="GO" id="GO:0070374">
    <property type="term" value="P:positive regulation of ERK1 and ERK2 cascade"/>
    <property type="evidence" value="ECO:0007669"/>
    <property type="project" value="TreeGrafter"/>
</dbReference>
<dbReference type="Pfam" id="PF00193">
    <property type="entry name" value="Xlink"/>
    <property type="match status" value="1"/>
</dbReference>
<evidence type="ECO:0000256" key="15">
    <source>
        <dbReference type="ARBA" id="ARBA00023170"/>
    </source>
</evidence>
<dbReference type="Gene3D" id="3.10.100.10">
    <property type="entry name" value="Mannose-Binding Protein A, subunit A"/>
    <property type="match status" value="1"/>
</dbReference>
<evidence type="ECO:0000256" key="25">
    <source>
        <dbReference type="SAM" id="MobiDB-lite"/>
    </source>
</evidence>
<feature type="chain" id="PRO_5043022828" description="CD44 antigen" evidence="27">
    <location>
        <begin position="19"/>
        <end position="383"/>
    </location>
</feature>
<dbReference type="GO" id="GO:0004896">
    <property type="term" value="F:cytokine receptor activity"/>
    <property type="evidence" value="ECO:0007669"/>
    <property type="project" value="TreeGrafter"/>
</dbReference>
<dbReference type="GO" id="GO:0007155">
    <property type="term" value="P:cell adhesion"/>
    <property type="evidence" value="ECO:0007669"/>
    <property type="project" value="UniProtKB-KW"/>
</dbReference>
<dbReference type="InterPro" id="IPR043210">
    <property type="entry name" value="CD44_antigen-like"/>
</dbReference>
<dbReference type="PANTHER" id="PTHR10225:SF6">
    <property type="entry name" value="CD44 ANTIGEN"/>
    <property type="match status" value="1"/>
</dbReference>